<proteinExistence type="inferred from homology"/>
<evidence type="ECO:0000256" key="8">
    <source>
        <dbReference type="ARBA" id="ARBA00023303"/>
    </source>
</evidence>
<dbReference type="GO" id="GO:0140114">
    <property type="term" value="P:cellular detoxification of fluoride"/>
    <property type="evidence" value="ECO:0007669"/>
    <property type="project" value="UniProtKB-UniRule"/>
</dbReference>
<evidence type="ECO:0000256" key="1">
    <source>
        <dbReference type="ARBA" id="ARBA00004651"/>
    </source>
</evidence>
<sequence>MGLQNLLWIFIGGGLGSVFRYLVSKSLNPLFNTLFVGTLTVNIIGSFIMGLLLALESKTIIQNPLYLYLTVGFCGGFTTFSAFASENLRLIKTGEYTQALIYSLISVIAGIISAGIGFYLTKQI</sequence>
<feature type="transmembrane region" description="Helical" evidence="11">
    <location>
        <begin position="30"/>
        <end position="53"/>
    </location>
</feature>
<gene>
    <name evidence="11 12" type="primary">crcB</name>
    <name evidence="11" type="synonym">fluC</name>
    <name evidence="12" type="ORF">FCN74_05125</name>
</gene>
<organism evidence="12 13">
    <name type="scientific">Mesohalobacter halotolerans</name>
    <dbReference type="NCBI Taxonomy" id="1883405"/>
    <lineage>
        <taxon>Bacteria</taxon>
        <taxon>Pseudomonadati</taxon>
        <taxon>Bacteroidota</taxon>
        <taxon>Flavobacteriia</taxon>
        <taxon>Flavobacteriales</taxon>
        <taxon>Flavobacteriaceae</taxon>
        <taxon>Mesohalobacter</taxon>
    </lineage>
</organism>
<keyword evidence="7 11" id="KW-0472">Membrane</keyword>
<comment type="function">
    <text evidence="11">Fluoride-specific ion channel. Important for reducing fluoride concentration in the cell, thus reducing its toxicity.</text>
</comment>
<reference evidence="12 13" key="1">
    <citation type="submission" date="2019-04" db="EMBL/GenBank/DDBJ databases">
        <title>Psychroflexus halotolerans sp. nov., isolated from a marine solar saltern.</title>
        <authorList>
            <person name="Feng X."/>
        </authorList>
    </citation>
    <scope>NUCLEOTIDE SEQUENCE [LARGE SCALE GENOMIC DNA]</scope>
    <source>
        <strain evidence="12 13">WDS2C27</strain>
    </source>
</reference>
<keyword evidence="4 11" id="KW-0812">Transmembrane</keyword>
<keyword evidence="5 11" id="KW-1133">Transmembrane helix</keyword>
<dbReference type="PANTHER" id="PTHR28259:SF1">
    <property type="entry name" value="FLUORIDE EXPORT PROTEIN 1-RELATED"/>
    <property type="match status" value="1"/>
</dbReference>
<keyword evidence="11" id="KW-0479">Metal-binding</keyword>
<evidence type="ECO:0000256" key="6">
    <source>
        <dbReference type="ARBA" id="ARBA00023065"/>
    </source>
</evidence>
<protein>
    <recommendedName>
        <fullName evidence="11">Fluoride-specific ion channel FluC</fullName>
    </recommendedName>
</protein>
<keyword evidence="2 11" id="KW-1003">Cell membrane</keyword>
<dbReference type="Proteomes" id="UP000306552">
    <property type="component" value="Unassembled WGS sequence"/>
</dbReference>
<keyword evidence="3" id="KW-0997">Cell inner membrane</keyword>
<dbReference type="PANTHER" id="PTHR28259">
    <property type="entry name" value="FLUORIDE EXPORT PROTEIN 1-RELATED"/>
    <property type="match status" value="1"/>
</dbReference>
<feature type="transmembrane region" description="Helical" evidence="11">
    <location>
        <begin position="65"/>
        <end position="84"/>
    </location>
</feature>
<dbReference type="GO" id="GO:0005886">
    <property type="term" value="C:plasma membrane"/>
    <property type="evidence" value="ECO:0007669"/>
    <property type="project" value="UniProtKB-SubCell"/>
</dbReference>
<keyword evidence="11" id="KW-0915">Sodium</keyword>
<comment type="caution">
    <text evidence="12">The sequence shown here is derived from an EMBL/GenBank/DDBJ whole genome shotgun (WGS) entry which is preliminary data.</text>
</comment>
<dbReference type="GO" id="GO:0046872">
    <property type="term" value="F:metal ion binding"/>
    <property type="evidence" value="ECO:0007669"/>
    <property type="project" value="UniProtKB-KW"/>
</dbReference>
<dbReference type="Pfam" id="PF02537">
    <property type="entry name" value="CRCB"/>
    <property type="match status" value="1"/>
</dbReference>
<evidence type="ECO:0000256" key="2">
    <source>
        <dbReference type="ARBA" id="ARBA00022475"/>
    </source>
</evidence>
<keyword evidence="11" id="KW-0813">Transport</keyword>
<evidence type="ECO:0000256" key="5">
    <source>
        <dbReference type="ARBA" id="ARBA00022989"/>
    </source>
</evidence>
<dbReference type="EMBL" id="SWMU01000002">
    <property type="protein sequence ID" value="TKS56428.1"/>
    <property type="molecule type" value="Genomic_DNA"/>
</dbReference>
<evidence type="ECO:0000256" key="10">
    <source>
        <dbReference type="ARBA" id="ARBA00035585"/>
    </source>
</evidence>
<comment type="catalytic activity">
    <reaction evidence="10">
        <text>fluoride(in) = fluoride(out)</text>
        <dbReference type="Rhea" id="RHEA:76159"/>
        <dbReference type="ChEBI" id="CHEBI:17051"/>
    </reaction>
    <physiologicalReaction direction="left-to-right" evidence="10">
        <dbReference type="Rhea" id="RHEA:76160"/>
    </physiologicalReaction>
</comment>
<comment type="activity regulation">
    <text evidence="11">Na(+) is not transported, but it plays an essential structural role and its presence is essential for fluoride channel function.</text>
</comment>
<feature type="binding site" evidence="11">
    <location>
        <position position="75"/>
    </location>
    <ligand>
        <name>Na(+)</name>
        <dbReference type="ChEBI" id="CHEBI:29101"/>
        <note>structural</note>
    </ligand>
</feature>
<evidence type="ECO:0000256" key="3">
    <source>
        <dbReference type="ARBA" id="ARBA00022519"/>
    </source>
</evidence>
<dbReference type="OrthoDB" id="9815830at2"/>
<dbReference type="HAMAP" id="MF_00454">
    <property type="entry name" value="FluC"/>
    <property type="match status" value="1"/>
</dbReference>
<dbReference type="InterPro" id="IPR003691">
    <property type="entry name" value="FluC"/>
</dbReference>
<feature type="transmembrane region" description="Helical" evidence="11">
    <location>
        <begin position="96"/>
        <end position="120"/>
    </location>
</feature>
<evidence type="ECO:0000313" key="13">
    <source>
        <dbReference type="Proteomes" id="UP000306552"/>
    </source>
</evidence>
<comment type="subcellular location">
    <subcellularLocation>
        <location evidence="1 11">Cell membrane</location>
        <topology evidence="1 11">Multi-pass membrane protein</topology>
    </subcellularLocation>
</comment>
<dbReference type="NCBIfam" id="TIGR00494">
    <property type="entry name" value="crcB"/>
    <property type="match status" value="1"/>
</dbReference>
<feature type="transmembrane region" description="Helical" evidence="11">
    <location>
        <begin position="6"/>
        <end position="23"/>
    </location>
</feature>
<keyword evidence="8 11" id="KW-0407">Ion channel</keyword>
<evidence type="ECO:0000256" key="9">
    <source>
        <dbReference type="ARBA" id="ARBA00035120"/>
    </source>
</evidence>
<keyword evidence="6 11" id="KW-0406">Ion transport</keyword>
<keyword evidence="13" id="KW-1185">Reference proteome</keyword>
<dbReference type="AlphaFoldDB" id="A0A4U5TT20"/>
<evidence type="ECO:0000256" key="4">
    <source>
        <dbReference type="ARBA" id="ARBA00022692"/>
    </source>
</evidence>
<feature type="binding site" evidence="11">
    <location>
        <position position="78"/>
    </location>
    <ligand>
        <name>Na(+)</name>
        <dbReference type="ChEBI" id="CHEBI:29101"/>
        <note>structural</note>
    </ligand>
</feature>
<evidence type="ECO:0000256" key="11">
    <source>
        <dbReference type="HAMAP-Rule" id="MF_00454"/>
    </source>
</evidence>
<dbReference type="RefSeq" id="WP_138931530.1">
    <property type="nucleotide sequence ID" value="NZ_SWMU01000002.1"/>
</dbReference>
<evidence type="ECO:0000256" key="7">
    <source>
        <dbReference type="ARBA" id="ARBA00023136"/>
    </source>
</evidence>
<comment type="similarity">
    <text evidence="9 11">Belongs to the fluoride channel Fluc/FEX (TC 1.A.43) family.</text>
</comment>
<accession>A0A4U5TT20</accession>
<dbReference type="GO" id="GO:0062054">
    <property type="term" value="F:fluoride channel activity"/>
    <property type="evidence" value="ECO:0007669"/>
    <property type="project" value="UniProtKB-UniRule"/>
</dbReference>
<evidence type="ECO:0000313" key="12">
    <source>
        <dbReference type="EMBL" id="TKS56428.1"/>
    </source>
</evidence>
<name>A0A4U5TT20_9FLAO</name>